<dbReference type="InterPro" id="IPR036163">
    <property type="entry name" value="HMA_dom_sf"/>
</dbReference>
<accession>A0A915CNX4</accession>
<dbReference type="SUPFAM" id="SSF55008">
    <property type="entry name" value="HMA, heavy metal-associated domain"/>
    <property type="match status" value="1"/>
</dbReference>
<evidence type="ECO:0000313" key="2">
    <source>
        <dbReference type="WBParaSite" id="jg10572"/>
    </source>
</evidence>
<keyword evidence="1" id="KW-1185">Reference proteome</keyword>
<dbReference type="AlphaFoldDB" id="A0A915CNX4"/>
<organism evidence="1 2">
    <name type="scientific">Ditylenchus dipsaci</name>
    <dbReference type="NCBI Taxonomy" id="166011"/>
    <lineage>
        <taxon>Eukaryota</taxon>
        <taxon>Metazoa</taxon>
        <taxon>Ecdysozoa</taxon>
        <taxon>Nematoda</taxon>
        <taxon>Chromadorea</taxon>
        <taxon>Rhabditida</taxon>
        <taxon>Tylenchina</taxon>
        <taxon>Tylenchomorpha</taxon>
        <taxon>Sphaerularioidea</taxon>
        <taxon>Anguinidae</taxon>
        <taxon>Anguininae</taxon>
        <taxon>Ditylenchus</taxon>
    </lineage>
</organism>
<evidence type="ECO:0000313" key="1">
    <source>
        <dbReference type="Proteomes" id="UP000887574"/>
    </source>
</evidence>
<sequence length="66" mass="7527">MIFLDFNTAVIKESNLFLSLDGRLGDKVQKVDIEIDKQLVNVQTDLSREEIFEVIKKTGKTVTNVE</sequence>
<reference evidence="2" key="1">
    <citation type="submission" date="2022-11" db="UniProtKB">
        <authorList>
            <consortium name="WormBaseParasite"/>
        </authorList>
    </citation>
    <scope>IDENTIFICATION</scope>
</reference>
<dbReference type="GO" id="GO:0046872">
    <property type="term" value="F:metal ion binding"/>
    <property type="evidence" value="ECO:0007669"/>
    <property type="project" value="InterPro"/>
</dbReference>
<proteinExistence type="predicted"/>
<protein>
    <submittedName>
        <fullName evidence="2">HMA domain-containing protein</fullName>
    </submittedName>
</protein>
<dbReference type="Gene3D" id="3.30.70.100">
    <property type="match status" value="1"/>
</dbReference>
<name>A0A915CNX4_9BILA</name>
<dbReference type="WBParaSite" id="jg10572">
    <property type="protein sequence ID" value="jg10572"/>
    <property type="gene ID" value="jg10572"/>
</dbReference>
<dbReference type="Proteomes" id="UP000887574">
    <property type="component" value="Unplaced"/>
</dbReference>